<dbReference type="Gene3D" id="3.40.50.150">
    <property type="entry name" value="Vaccinia Virus protein VP39"/>
    <property type="match status" value="1"/>
</dbReference>
<proteinExistence type="inferred from homology"/>
<dbReference type="InterPro" id="IPR029063">
    <property type="entry name" value="SAM-dependent_MTases_sf"/>
</dbReference>
<dbReference type="RefSeq" id="WP_380561894.1">
    <property type="nucleotide sequence ID" value="NZ_JBEUKS010000001.1"/>
</dbReference>
<evidence type="ECO:0000256" key="2">
    <source>
        <dbReference type="ARBA" id="ARBA00022603"/>
    </source>
</evidence>
<keyword evidence="2 7" id="KW-0489">Methyltransferase</keyword>
<dbReference type="Proteomes" id="UP001592581">
    <property type="component" value="Unassembled WGS sequence"/>
</dbReference>
<feature type="compositionally biased region" description="Polar residues" evidence="6">
    <location>
        <begin position="1"/>
        <end position="15"/>
    </location>
</feature>
<evidence type="ECO:0000256" key="1">
    <source>
        <dbReference type="ARBA" id="ARBA00010815"/>
    </source>
</evidence>
<evidence type="ECO:0000256" key="4">
    <source>
        <dbReference type="ARBA" id="ARBA00022691"/>
    </source>
</evidence>
<dbReference type="PANTHER" id="PTHR43667:SF2">
    <property type="entry name" value="FATTY ACID C-METHYL TRANSFERASE"/>
    <property type="match status" value="1"/>
</dbReference>
<dbReference type="PANTHER" id="PTHR43667">
    <property type="entry name" value="CYCLOPROPANE-FATTY-ACYL-PHOSPHOLIPID SYNTHASE"/>
    <property type="match status" value="1"/>
</dbReference>
<keyword evidence="4" id="KW-0949">S-adenosyl-L-methionine</keyword>
<gene>
    <name evidence="7" type="ORF">ABUW04_01530</name>
</gene>
<keyword evidence="8" id="KW-1185">Reference proteome</keyword>
<feature type="region of interest" description="Disordered" evidence="6">
    <location>
        <begin position="1"/>
        <end position="32"/>
    </location>
</feature>
<evidence type="ECO:0000256" key="6">
    <source>
        <dbReference type="SAM" id="MobiDB-lite"/>
    </source>
</evidence>
<dbReference type="EC" id="2.1.1.-" evidence="7"/>
<reference evidence="7 8" key="1">
    <citation type="submission" date="2024-06" db="EMBL/GenBank/DDBJ databases">
        <authorList>
            <person name="Lee S.D."/>
        </authorList>
    </citation>
    <scope>NUCLEOTIDE SEQUENCE [LARGE SCALE GENOMIC DNA]</scope>
    <source>
        <strain evidence="7 8">N1-10</strain>
    </source>
</reference>
<evidence type="ECO:0000256" key="3">
    <source>
        <dbReference type="ARBA" id="ARBA00022679"/>
    </source>
</evidence>
<name>A0ABV6XFY5_9ACTN</name>
<dbReference type="CDD" id="cd02440">
    <property type="entry name" value="AdoMet_MTases"/>
    <property type="match status" value="1"/>
</dbReference>
<comment type="similarity">
    <text evidence="1">Belongs to the CFA/CMAS family.</text>
</comment>
<dbReference type="InterPro" id="IPR003333">
    <property type="entry name" value="CMAS"/>
</dbReference>
<dbReference type="GO" id="GO:0032259">
    <property type="term" value="P:methylation"/>
    <property type="evidence" value="ECO:0007669"/>
    <property type="project" value="UniProtKB-KW"/>
</dbReference>
<dbReference type="SUPFAM" id="SSF53335">
    <property type="entry name" value="S-adenosyl-L-methionine-dependent methyltransferases"/>
    <property type="match status" value="1"/>
</dbReference>
<dbReference type="Pfam" id="PF02353">
    <property type="entry name" value="CMAS"/>
    <property type="match status" value="1"/>
</dbReference>
<evidence type="ECO:0000256" key="5">
    <source>
        <dbReference type="ARBA" id="ARBA00023098"/>
    </source>
</evidence>
<evidence type="ECO:0000313" key="8">
    <source>
        <dbReference type="Proteomes" id="UP001592581"/>
    </source>
</evidence>
<accession>A0ABV6XFY5</accession>
<dbReference type="EMBL" id="JBEUKS010000001">
    <property type="protein sequence ID" value="MFC1436927.1"/>
    <property type="molecule type" value="Genomic_DNA"/>
</dbReference>
<keyword evidence="3 7" id="KW-0808">Transferase</keyword>
<protein>
    <submittedName>
        <fullName evidence="7">Class I SAM-dependent methyltransferase</fullName>
        <ecNumber evidence="7">2.1.1.-</ecNumber>
    </submittedName>
</protein>
<comment type="caution">
    <text evidence="7">The sequence shown here is derived from an EMBL/GenBank/DDBJ whole genome shotgun (WGS) entry which is preliminary data.</text>
</comment>
<feature type="compositionally biased region" description="Basic and acidic residues" evidence="6">
    <location>
        <begin position="16"/>
        <end position="28"/>
    </location>
</feature>
<evidence type="ECO:0000313" key="7">
    <source>
        <dbReference type="EMBL" id="MFC1436927.1"/>
    </source>
</evidence>
<keyword evidence="5" id="KW-0443">Lipid metabolism</keyword>
<organism evidence="7 8">
    <name type="scientific">Streptacidiphilus jeojiensis</name>
    <dbReference type="NCBI Taxonomy" id="3229225"/>
    <lineage>
        <taxon>Bacteria</taxon>
        <taxon>Bacillati</taxon>
        <taxon>Actinomycetota</taxon>
        <taxon>Actinomycetes</taxon>
        <taxon>Kitasatosporales</taxon>
        <taxon>Streptomycetaceae</taxon>
        <taxon>Streptacidiphilus</taxon>
    </lineage>
</organism>
<sequence length="443" mass="48807">MTQPSTAQRQGSAPQQRDHRGADPRRWPDVATVPASPLRARAAELLLRHVARRLGLRVQLPGGALLNRTPPPPDAPVLRLRAPGDFFQRVGAGGLIGFGESYQAGDWDSPDLIALLTVLAASPGTLVPPRLQWLRRWFTPRRPAEQLGTPENARRNIQAHYDLSNELFALFLDPTLTYSSALFATGPDGAPAASWDLLAPAQHRKIDRLLDLAGVGHGTRVLEIGTGWGELALRAAARGAEVVTLTLSEEQQRLAEERIAAAGQADRVEVRLCDYRSATGQFDAVLSVEMVEAVGRDYWPAYFATLDRVLAPGGRIALQAITMPHDRMLASLRTFTWIQKYIFPGGLLPSVEAVRTTLARHTSLSLTERHGYGAHYAETLRLWRERFTARADEVAALGFDSVFQRMWTLYLAYSEAGFRSGYLDVQQLLLTREGDVPDGGLRS</sequence>
<dbReference type="GO" id="GO:0008168">
    <property type="term" value="F:methyltransferase activity"/>
    <property type="evidence" value="ECO:0007669"/>
    <property type="project" value="UniProtKB-KW"/>
</dbReference>
<dbReference type="PIRSF" id="PIRSF003085">
    <property type="entry name" value="CMAS"/>
    <property type="match status" value="1"/>
</dbReference>
<dbReference type="InterPro" id="IPR050723">
    <property type="entry name" value="CFA/CMAS"/>
</dbReference>